<dbReference type="OrthoDB" id="3644718at2759"/>
<dbReference type="InterPro" id="IPR001810">
    <property type="entry name" value="F-box_dom"/>
</dbReference>
<evidence type="ECO:0000313" key="3">
    <source>
        <dbReference type="EMBL" id="KAJ4361060.1"/>
    </source>
</evidence>
<dbReference type="RefSeq" id="XP_056077262.1">
    <property type="nucleotide sequence ID" value="XM_056210440.1"/>
</dbReference>
<dbReference type="CDD" id="cd09917">
    <property type="entry name" value="F-box_SF"/>
    <property type="match status" value="1"/>
</dbReference>
<dbReference type="InterPro" id="IPR036047">
    <property type="entry name" value="F-box-like_dom_sf"/>
</dbReference>
<evidence type="ECO:0000313" key="4">
    <source>
        <dbReference type="Proteomes" id="UP001140513"/>
    </source>
</evidence>
<proteinExistence type="predicted"/>
<keyword evidence="4" id="KW-1185">Reference proteome</keyword>
<feature type="compositionally biased region" description="Acidic residues" evidence="1">
    <location>
        <begin position="246"/>
        <end position="261"/>
    </location>
</feature>
<evidence type="ECO:0000256" key="1">
    <source>
        <dbReference type="SAM" id="MobiDB-lite"/>
    </source>
</evidence>
<dbReference type="AlphaFoldDB" id="A0A9W8XYG4"/>
<organism evidence="3 4">
    <name type="scientific">Didymosphaeria variabile</name>
    <dbReference type="NCBI Taxonomy" id="1932322"/>
    <lineage>
        <taxon>Eukaryota</taxon>
        <taxon>Fungi</taxon>
        <taxon>Dikarya</taxon>
        <taxon>Ascomycota</taxon>
        <taxon>Pezizomycotina</taxon>
        <taxon>Dothideomycetes</taxon>
        <taxon>Pleosporomycetidae</taxon>
        <taxon>Pleosporales</taxon>
        <taxon>Massarineae</taxon>
        <taxon>Didymosphaeriaceae</taxon>
        <taxon>Didymosphaeria</taxon>
    </lineage>
</organism>
<name>A0A9W8XYG4_9PLEO</name>
<sequence>MDVESCTPAKPPCSIQDLSTELVLMVLEYLPFESHFDFACTCRRLAVASRGVLERHQDAYSKYRVASDLDPATVPLLLRSAFGRGDPIPAWHVRSFEIWRDRASWGEWQMYSLTTPLVCGSECGPSRLRVSNEEAGRYLKWFEGQLSEELDEGVVEELLEQVGSGRDGILKALLFAKCERLGDLKFVTRCQEKGSGLASMKLLIAKWLQYGSHETTDNDSGDESDDDNDCGCDSCGENDTHMDSGNDSDSDWESLDSDDTEQPPQSTTTASWPPGFAAIRTLAVGVSSATWMDDPREDPSSLLFAHLLRLPNIHSIFFSHLRTHEWNDLAFDEDEDEYGYDVLPKGSSSIQHIFLHGCDELDSDVRDDLWDAPRSLLTISFRHDGESEFWGATGTANGLALAQKKCLRGIMWYGYAYGCLQGDHCTVLDNEEFDHFKRLPGVTQVSVSMQDVELAMEHADTYEKLRFYDEDERDDEDGEGYVFDDVDDGDKFFVRRLATLFPRSMETLVLWDEPQGTESALLDRAMVKIIQDGRYKNLKAIFLQDVERAREGPRTEGLWFQDAIAAGRAAGVDVHTLTNRGPMRHKLDFVEAPDEYDLRSGIHSGVRSGDWVFDAYAGRRVPLGCGKCGSCENCLAQYDARLWATMRTDQS</sequence>
<accession>A0A9W8XYG4</accession>
<comment type="caution">
    <text evidence="3">The sequence shown here is derived from an EMBL/GenBank/DDBJ whole genome shotgun (WGS) entry which is preliminary data.</text>
</comment>
<feature type="domain" description="F-box" evidence="2">
    <location>
        <begin position="15"/>
        <end position="46"/>
    </location>
</feature>
<dbReference type="SUPFAM" id="SSF81383">
    <property type="entry name" value="F-box domain"/>
    <property type="match status" value="1"/>
</dbReference>
<feature type="compositionally biased region" description="Polar residues" evidence="1">
    <location>
        <begin position="262"/>
        <end position="271"/>
    </location>
</feature>
<dbReference type="EMBL" id="JAPEUX010000001">
    <property type="protein sequence ID" value="KAJ4361060.1"/>
    <property type="molecule type" value="Genomic_DNA"/>
</dbReference>
<evidence type="ECO:0000259" key="2">
    <source>
        <dbReference type="Pfam" id="PF00646"/>
    </source>
</evidence>
<feature type="region of interest" description="Disordered" evidence="1">
    <location>
        <begin position="236"/>
        <end position="273"/>
    </location>
</feature>
<gene>
    <name evidence="3" type="ORF">N0V89_001629</name>
</gene>
<dbReference type="Proteomes" id="UP001140513">
    <property type="component" value="Unassembled WGS sequence"/>
</dbReference>
<reference evidence="3" key="1">
    <citation type="submission" date="2022-10" db="EMBL/GenBank/DDBJ databases">
        <title>Tapping the CABI collections for fungal endophytes: first genome assemblies for Collariella, Neodidymelliopsis, Ascochyta clinopodiicola, Didymella pomorum, Didymosphaeria variabile, Neocosmospora piperis and Neocucurbitaria cava.</title>
        <authorList>
            <person name="Hill R."/>
        </authorList>
    </citation>
    <scope>NUCLEOTIDE SEQUENCE</scope>
    <source>
        <strain evidence="3">IMI 356815</strain>
    </source>
</reference>
<dbReference type="Pfam" id="PF00646">
    <property type="entry name" value="F-box"/>
    <property type="match status" value="1"/>
</dbReference>
<dbReference type="GeneID" id="80905159"/>
<protein>
    <recommendedName>
        <fullName evidence="2">F-box domain-containing protein</fullName>
    </recommendedName>
</protein>